<dbReference type="EMBL" id="JAYWIO010000004">
    <property type="protein sequence ID" value="KAK7269288.1"/>
    <property type="molecule type" value="Genomic_DNA"/>
</dbReference>
<sequence length="70" mass="8661">MYSFMQDFFIIYMMFLVNDMMFLKEFNNDLKIEISCLYFFLVYFGIWMQELQLLHSKTTRVVPFKCSNKQ</sequence>
<accession>A0AAN9I6F9</accession>
<name>A0AAN9I6F9_CROPI</name>
<dbReference type="AlphaFoldDB" id="A0AAN9I6F9"/>
<protein>
    <submittedName>
        <fullName evidence="1">Uncharacterized protein</fullName>
    </submittedName>
</protein>
<comment type="caution">
    <text evidence="1">The sequence shown here is derived from an EMBL/GenBank/DDBJ whole genome shotgun (WGS) entry which is preliminary data.</text>
</comment>
<organism evidence="1 2">
    <name type="scientific">Crotalaria pallida</name>
    <name type="common">Smooth rattlebox</name>
    <name type="synonym">Crotalaria striata</name>
    <dbReference type="NCBI Taxonomy" id="3830"/>
    <lineage>
        <taxon>Eukaryota</taxon>
        <taxon>Viridiplantae</taxon>
        <taxon>Streptophyta</taxon>
        <taxon>Embryophyta</taxon>
        <taxon>Tracheophyta</taxon>
        <taxon>Spermatophyta</taxon>
        <taxon>Magnoliopsida</taxon>
        <taxon>eudicotyledons</taxon>
        <taxon>Gunneridae</taxon>
        <taxon>Pentapetalae</taxon>
        <taxon>rosids</taxon>
        <taxon>fabids</taxon>
        <taxon>Fabales</taxon>
        <taxon>Fabaceae</taxon>
        <taxon>Papilionoideae</taxon>
        <taxon>50 kb inversion clade</taxon>
        <taxon>genistoids sensu lato</taxon>
        <taxon>core genistoids</taxon>
        <taxon>Crotalarieae</taxon>
        <taxon>Crotalaria</taxon>
    </lineage>
</organism>
<reference evidence="1 2" key="1">
    <citation type="submission" date="2024-01" db="EMBL/GenBank/DDBJ databases">
        <title>The genomes of 5 underutilized Papilionoideae crops provide insights into root nodulation and disease resistanc.</title>
        <authorList>
            <person name="Yuan L."/>
        </authorList>
    </citation>
    <scope>NUCLEOTIDE SEQUENCE [LARGE SCALE GENOMIC DNA]</scope>
    <source>
        <strain evidence="1">ZHUSHIDOU_FW_LH</strain>
        <tissue evidence="1">Leaf</tissue>
    </source>
</reference>
<evidence type="ECO:0000313" key="2">
    <source>
        <dbReference type="Proteomes" id="UP001372338"/>
    </source>
</evidence>
<proteinExistence type="predicted"/>
<gene>
    <name evidence="1" type="ORF">RIF29_22011</name>
</gene>
<evidence type="ECO:0000313" key="1">
    <source>
        <dbReference type="EMBL" id="KAK7269288.1"/>
    </source>
</evidence>
<keyword evidence="2" id="KW-1185">Reference proteome</keyword>
<dbReference type="Proteomes" id="UP001372338">
    <property type="component" value="Unassembled WGS sequence"/>
</dbReference>